<evidence type="ECO:0000256" key="1">
    <source>
        <dbReference type="SAM" id="SignalP"/>
    </source>
</evidence>
<feature type="signal peptide" evidence="1">
    <location>
        <begin position="1"/>
        <end position="19"/>
    </location>
</feature>
<protein>
    <recommendedName>
        <fullName evidence="4">Lipoprotein</fullName>
    </recommendedName>
</protein>
<comment type="caution">
    <text evidence="2">The sequence shown here is derived from an EMBL/GenBank/DDBJ whole genome shotgun (WGS) entry which is preliminary data.</text>
</comment>
<dbReference type="Proteomes" id="UP001230685">
    <property type="component" value="Unassembled WGS sequence"/>
</dbReference>
<gene>
    <name evidence="2" type="ORF">Q5H91_02810</name>
</gene>
<organism evidence="2 3">
    <name type="scientific">Sphingomonas aurea</name>
    <dbReference type="NCBI Taxonomy" id="3063994"/>
    <lineage>
        <taxon>Bacteria</taxon>
        <taxon>Pseudomonadati</taxon>
        <taxon>Pseudomonadota</taxon>
        <taxon>Alphaproteobacteria</taxon>
        <taxon>Sphingomonadales</taxon>
        <taxon>Sphingomonadaceae</taxon>
        <taxon>Sphingomonas</taxon>
    </lineage>
</organism>
<dbReference type="RefSeq" id="WP_305171691.1">
    <property type="nucleotide sequence ID" value="NZ_JAUUDS010000001.1"/>
</dbReference>
<dbReference type="PROSITE" id="PS51257">
    <property type="entry name" value="PROKAR_LIPOPROTEIN"/>
    <property type="match status" value="1"/>
</dbReference>
<keyword evidence="1" id="KW-0732">Signal</keyword>
<evidence type="ECO:0008006" key="4">
    <source>
        <dbReference type="Google" id="ProtNLM"/>
    </source>
</evidence>
<feature type="chain" id="PRO_5046354828" description="Lipoprotein" evidence="1">
    <location>
        <begin position="20"/>
        <end position="160"/>
    </location>
</feature>
<proteinExistence type="predicted"/>
<sequence>MAAWVMKAAALAGALAASACSGGAPGSDTADEGNRVSLRNLTESEVASSAADREFRLKGTLVPTPSDTRSRHFLLRERRTITGNIVAILREERGDKVAYARTEVDCARRLFHVLGVGPSRASAEVATTYDGPLRPITGLPLREELASFICERSGTPLAKA</sequence>
<reference evidence="2 3" key="1">
    <citation type="submission" date="2023-07" db="EMBL/GenBank/DDBJ databases">
        <authorList>
            <person name="Kim M.K."/>
        </authorList>
    </citation>
    <scope>NUCLEOTIDE SEQUENCE [LARGE SCALE GENOMIC DNA]</scope>
    <source>
        <strain evidence="2 3">KR1UV-12</strain>
    </source>
</reference>
<keyword evidence="3" id="KW-1185">Reference proteome</keyword>
<evidence type="ECO:0000313" key="3">
    <source>
        <dbReference type="Proteomes" id="UP001230685"/>
    </source>
</evidence>
<evidence type="ECO:0000313" key="2">
    <source>
        <dbReference type="EMBL" id="MDP1026130.1"/>
    </source>
</evidence>
<dbReference type="EMBL" id="JAUUDS010000001">
    <property type="protein sequence ID" value="MDP1026130.1"/>
    <property type="molecule type" value="Genomic_DNA"/>
</dbReference>
<accession>A0ABT9EGN4</accession>
<name>A0ABT9EGN4_9SPHN</name>